<reference evidence="1 2" key="1">
    <citation type="submission" date="2017-01" db="EMBL/GenBank/DDBJ databases">
        <title>Whole-Genome Shotgun Sequencing of Two beta-Proteobacterial Species in Search of the Bulgecin Biosynthetic Cluster.</title>
        <authorList>
            <person name="Horsman M.E."/>
            <person name="Marous D.R."/>
            <person name="Li R."/>
            <person name="Oliver R.A."/>
            <person name="Byun B."/>
            <person name="Emrich S.J."/>
            <person name="Boggess B."/>
            <person name="Townsend C.A."/>
            <person name="Mobashery S."/>
        </authorList>
    </citation>
    <scope>NUCLEOTIDE SEQUENCE [LARGE SCALE GENOMIC DNA]</scope>
    <source>
        <strain evidence="1 2">ATCC 31363</strain>
    </source>
</reference>
<dbReference type="Proteomes" id="UP000218022">
    <property type="component" value="Unassembled WGS sequence"/>
</dbReference>
<organism evidence="1 2">
    <name type="scientific">Paraburkholderia acidicola</name>
    <dbReference type="NCBI Taxonomy" id="1912599"/>
    <lineage>
        <taxon>Bacteria</taxon>
        <taxon>Pseudomonadati</taxon>
        <taxon>Pseudomonadota</taxon>
        <taxon>Betaproteobacteria</taxon>
        <taxon>Burkholderiales</taxon>
        <taxon>Burkholderiaceae</taxon>
        <taxon>Paraburkholderia</taxon>
    </lineage>
</organism>
<name>A0A2A4EV24_9BURK</name>
<protein>
    <submittedName>
        <fullName evidence="1">Uncharacterized protein</fullName>
    </submittedName>
</protein>
<evidence type="ECO:0000313" key="1">
    <source>
        <dbReference type="EMBL" id="PCE25463.1"/>
    </source>
</evidence>
<comment type="caution">
    <text evidence="1">The sequence shown here is derived from an EMBL/GenBank/DDBJ whole genome shotgun (WGS) entry which is preliminary data.</text>
</comment>
<dbReference type="AlphaFoldDB" id="A0A2A4EV24"/>
<accession>A0A2A4EV24</accession>
<dbReference type="EMBL" id="MTZV01000004">
    <property type="protein sequence ID" value="PCE25463.1"/>
    <property type="molecule type" value="Genomic_DNA"/>
</dbReference>
<sequence length="66" mass="6949">MIVLLSASTGFGNGTVMATVSGAMTTYERKTDRQTGVKRRTQVLRAAHGAARLDHDIASKDRGSGA</sequence>
<evidence type="ECO:0000313" key="2">
    <source>
        <dbReference type="Proteomes" id="UP000218022"/>
    </source>
</evidence>
<gene>
    <name evidence="1" type="ORF">BWP39_13120</name>
</gene>
<proteinExistence type="predicted"/>